<keyword evidence="4" id="KW-0408">Iron</keyword>
<reference evidence="7" key="1">
    <citation type="submission" date="2020-06" db="EMBL/GenBank/DDBJ databases">
        <title>Stable isotope informed genome-resolved metagenomics uncovers potential trophic interactions in rhizosphere soil.</title>
        <authorList>
            <person name="Starr E.P."/>
            <person name="Shi S."/>
            <person name="Blazewicz S.J."/>
            <person name="Koch B.J."/>
            <person name="Probst A.J."/>
            <person name="Hungate B.A."/>
            <person name="Pett-Ridge J."/>
            <person name="Firestone M.K."/>
            <person name="Banfield J.F."/>
        </authorList>
    </citation>
    <scope>NUCLEOTIDE SEQUENCE</scope>
    <source>
        <strain evidence="7">YM_69_17</strain>
    </source>
</reference>
<keyword evidence="1" id="KW-0001">2Fe-2S</keyword>
<dbReference type="GO" id="GO:0046872">
    <property type="term" value="F:metal ion binding"/>
    <property type="evidence" value="ECO:0007669"/>
    <property type="project" value="UniProtKB-KW"/>
</dbReference>
<dbReference type="Proteomes" id="UP000700706">
    <property type="component" value="Unassembled WGS sequence"/>
</dbReference>
<dbReference type="InterPro" id="IPR036884">
    <property type="entry name" value="2Fe-2S-bd_dom_sf"/>
</dbReference>
<evidence type="ECO:0000313" key="7">
    <source>
        <dbReference type="EMBL" id="MBW8727938.1"/>
    </source>
</evidence>
<feature type="domain" description="2Fe-2S ferredoxin-type" evidence="6">
    <location>
        <begin position="1"/>
        <end position="76"/>
    </location>
</feature>
<accession>A0A952FND2</accession>
<dbReference type="Pfam" id="PF01799">
    <property type="entry name" value="Fer2_2"/>
    <property type="match status" value="1"/>
</dbReference>
<keyword evidence="5" id="KW-0411">Iron-sulfur</keyword>
<dbReference type="Gene3D" id="1.10.150.120">
    <property type="entry name" value="[2Fe-2S]-binding domain"/>
    <property type="match status" value="1"/>
</dbReference>
<evidence type="ECO:0000313" key="8">
    <source>
        <dbReference type="Proteomes" id="UP000700706"/>
    </source>
</evidence>
<dbReference type="Pfam" id="PF00111">
    <property type="entry name" value="Fer2"/>
    <property type="match status" value="1"/>
</dbReference>
<dbReference type="PROSITE" id="PS00197">
    <property type="entry name" value="2FE2S_FER_1"/>
    <property type="match status" value="1"/>
</dbReference>
<dbReference type="EMBL" id="JAEKLZ010000326">
    <property type="protein sequence ID" value="MBW8727938.1"/>
    <property type="molecule type" value="Genomic_DNA"/>
</dbReference>
<dbReference type="InterPro" id="IPR001041">
    <property type="entry name" value="2Fe-2S_ferredoxin-type"/>
</dbReference>
<organism evidence="7 8">
    <name type="scientific">Inquilinus limosus</name>
    <dbReference type="NCBI Taxonomy" id="171674"/>
    <lineage>
        <taxon>Bacteria</taxon>
        <taxon>Pseudomonadati</taxon>
        <taxon>Pseudomonadota</taxon>
        <taxon>Alphaproteobacteria</taxon>
        <taxon>Rhodospirillales</taxon>
        <taxon>Rhodospirillaceae</taxon>
        <taxon>Inquilinus</taxon>
    </lineage>
</organism>
<evidence type="ECO:0000259" key="6">
    <source>
        <dbReference type="PROSITE" id="PS51085"/>
    </source>
</evidence>
<dbReference type="Gene3D" id="3.10.20.30">
    <property type="match status" value="1"/>
</dbReference>
<dbReference type="InterPro" id="IPR012675">
    <property type="entry name" value="Beta-grasp_dom_sf"/>
</dbReference>
<dbReference type="SUPFAM" id="SSF54292">
    <property type="entry name" value="2Fe-2S ferredoxin-like"/>
    <property type="match status" value="1"/>
</dbReference>
<dbReference type="GO" id="GO:0016491">
    <property type="term" value="F:oxidoreductase activity"/>
    <property type="evidence" value="ECO:0007669"/>
    <property type="project" value="UniProtKB-KW"/>
</dbReference>
<dbReference type="AlphaFoldDB" id="A0A952FND2"/>
<proteinExistence type="predicted"/>
<evidence type="ECO:0000256" key="3">
    <source>
        <dbReference type="ARBA" id="ARBA00023002"/>
    </source>
</evidence>
<dbReference type="InterPro" id="IPR051452">
    <property type="entry name" value="Diverse_Oxidoreductases"/>
</dbReference>
<sequence>MVKLNINGADHELDIDPQMPLLWALRDHLDMTGTKFGCGQALCGACTVHLDGQPVRSCQTFVGDVGAGKITTIEGVNGKVAEAVRAAWTKLDVVQCGYCQSGQIMSAIGLLSQTPKPTDDDIVSAMDGNICRCGTYQRIRAAIHDAASQLA</sequence>
<evidence type="ECO:0000256" key="5">
    <source>
        <dbReference type="ARBA" id="ARBA00023014"/>
    </source>
</evidence>
<name>A0A952FND2_9PROT</name>
<dbReference type="FunFam" id="3.10.20.30:FF:000020">
    <property type="entry name" value="Xanthine dehydrogenase iron-sulfur subunit"/>
    <property type="match status" value="1"/>
</dbReference>
<keyword evidence="2" id="KW-0479">Metal-binding</keyword>
<dbReference type="InterPro" id="IPR002888">
    <property type="entry name" value="2Fe-2S-bd"/>
</dbReference>
<dbReference type="GO" id="GO:0051537">
    <property type="term" value="F:2 iron, 2 sulfur cluster binding"/>
    <property type="evidence" value="ECO:0007669"/>
    <property type="project" value="UniProtKB-KW"/>
</dbReference>
<dbReference type="CDD" id="cd00207">
    <property type="entry name" value="fer2"/>
    <property type="match status" value="1"/>
</dbReference>
<gene>
    <name evidence="7" type="ORF">JF625_22690</name>
</gene>
<dbReference type="InterPro" id="IPR006058">
    <property type="entry name" value="2Fe2S_fd_BS"/>
</dbReference>
<evidence type="ECO:0000256" key="2">
    <source>
        <dbReference type="ARBA" id="ARBA00022723"/>
    </source>
</evidence>
<evidence type="ECO:0000256" key="1">
    <source>
        <dbReference type="ARBA" id="ARBA00022714"/>
    </source>
</evidence>
<keyword evidence="3" id="KW-0560">Oxidoreductase</keyword>
<comment type="caution">
    <text evidence="7">The sequence shown here is derived from an EMBL/GenBank/DDBJ whole genome shotgun (WGS) entry which is preliminary data.</text>
</comment>
<dbReference type="PANTHER" id="PTHR44379:SF2">
    <property type="entry name" value="BLR6218 PROTEIN"/>
    <property type="match status" value="1"/>
</dbReference>
<protein>
    <submittedName>
        <fullName evidence="7">(2Fe-2S)-binding protein</fullName>
    </submittedName>
</protein>
<dbReference type="PROSITE" id="PS51085">
    <property type="entry name" value="2FE2S_FER_2"/>
    <property type="match status" value="1"/>
</dbReference>
<dbReference type="SUPFAM" id="SSF47741">
    <property type="entry name" value="CO dehydrogenase ISP C-domain like"/>
    <property type="match status" value="1"/>
</dbReference>
<evidence type="ECO:0000256" key="4">
    <source>
        <dbReference type="ARBA" id="ARBA00023004"/>
    </source>
</evidence>
<dbReference type="InterPro" id="IPR036010">
    <property type="entry name" value="2Fe-2S_ferredoxin-like_sf"/>
</dbReference>
<dbReference type="PANTHER" id="PTHR44379">
    <property type="entry name" value="OXIDOREDUCTASE WITH IRON-SULFUR SUBUNIT"/>
    <property type="match status" value="1"/>
</dbReference>